<dbReference type="GO" id="GO:0003677">
    <property type="term" value="F:DNA binding"/>
    <property type="evidence" value="ECO:0007669"/>
    <property type="project" value="UniProtKB-KW"/>
</dbReference>
<dbReference type="SUPFAM" id="SSF53474">
    <property type="entry name" value="alpha/beta-Hydrolases"/>
    <property type="match status" value="1"/>
</dbReference>
<evidence type="ECO:0000313" key="6">
    <source>
        <dbReference type="Proteomes" id="UP000032680"/>
    </source>
</evidence>
<dbReference type="Proteomes" id="UP000032680">
    <property type="component" value="Unassembled WGS sequence"/>
</dbReference>
<gene>
    <name evidence="5" type="ORF">Asru_0372_06</name>
</gene>
<feature type="domain" description="HTH marR-type" evidence="4">
    <location>
        <begin position="11"/>
        <end position="155"/>
    </location>
</feature>
<evidence type="ECO:0000256" key="2">
    <source>
        <dbReference type="ARBA" id="ARBA00023125"/>
    </source>
</evidence>
<keyword evidence="2" id="KW-0238">DNA-binding</keyword>
<dbReference type="InterPro" id="IPR039422">
    <property type="entry name" value="MarR/SlyA-like"/>
</dbReference>
<dbReference type="PROSITE" id="PS01117">
    <property type="entry name" value="HTH_MARR_1"/>
    <property type="match status" value="1"/>
</dbReference>
<keyword evidence="3" id="KW-0804">Transcription</keyword>
<evidence type="ECO:0000259" key="4">
    <source>
        <dbReference type="PROSITE" id="PS50995"/>
    </source>
</evidence>
<dbReference type="PANTHER" id="PTHR33164:SF43">
    <property type="entry name" value="HTH-TYPE TRANSCRIPTIONAL REPRESSOR YETL"/>
    <property type="match status" value="1"/>
</dbReference>
<dbReference type="EMBL" id="BANB01000372">
    <property type="protein sequence ID" value="GAN77565.1"/>
    <property type="molecule type" value="Genomic_DNA"/>
</dbReference>
<dbReference type="InterPro" id="IPR023187">
    <property type="entry name" value="Tscrpt_reg_MarR-type_CS"/>
</dbReference>
<dbReference type="InterPro" id="IPR000835">
    <property type="entry name" value="HTH_MarR-typ"/>
</dbReference>
<dbReference type="PRINTS" id="PR00598">
    <property type="entry name" value="HTHMARR"/>
</dbReference>
<dbReference type="GO" id="GO:0006950">
    <property type="term" value="P:response to stress"/>
    <property type="evidence" value="ECO:0007669"/>
    <property type="project" value="TreeGrafter"/>
</dbReference>
<evidence type="ECO:0000256" key="1">
    <source>
        <dbReference type="ARBA" id="ARBA00023015"/>
    </source>
</evidence>
<keyword evidence="1" id="KW-0805">Transcription regulation</keyword>
<proteinExistence type="predicted"/>
<dbReference type="InterPro" id="IPR036390">
    <property type="entry name" value="WH_DNA-bd_sf"/>
</dbReference>
<dbReference type="GO" id="GO:0003700">
    <property type="term" value="F:DNA-binding transcription factor activity"/>
    <property type="evidence" value="ECO:0007669"/>
    <property type="project" value="InterPro"/>
</dbReference>
<dbReference type="Pfam" id="PF01047">
    <property type="entry name" value="MarR"/>
    <property type="match status" value="1"/>
</dbReference>
<dbReference type="SMART" id="SM00347">
    <property type="entry name" value="HTH_MARR"/>
    <property type="match status" value="1"/>
</dbReference>
<protein>
    <submittedName>
        <fullName evidence="5">Transcriptional regulator MarR</fullName>
    </submittedName>
</protein>
<comment type="caution">
    <text evidence="5">The sequence shown here is derived from an EMBL/GenBank/DDBJ whole genome shotgun (WGS) entry which is preliminary data.</text>
</comment>
<dbReference type="AlphaFoldDB" id="A0A0D6P711"/>
<name>A0A0D6P711_9PROT</name>
<keyword evidence="6" id="KW-1185">Reference proteome</keyword>
<dbReference type="PROSITE" id="PS50995">
    <property type="entry name" value="HTH_MARR_2"/>
    <property type="match status" value="1"/>
</dbReference>
<evidence type="ECO:0000313" key="5">
    <source>
        <dbReference type="EMBL" id="GAN77565.1"/>
    </source>
</evidence>
<dbReference type="InterPro" id="IPR036388">
    <property type="entry name" value="WH-like_DNA-bd_sf"/>
</dbReference>
<dbReference type="PANTHER" id="PTHR33164">
    <property type="entry name" value="TRANSCRIPTIONAL REGULATOR, MARR FAMILY"/>
    <property type="match status" value="1"/>
</dbReference>
<evidence type="ECO:0000256" key="3">
    <source>
        <dbReference type="ARBA" id="ARBA00023163"/>
    </source>
</evidence>
<dbReference type="Gene3D" id="1.10.10.10">
    <property type="entry name" value="Winged helix-like DNA-binding domain superfamily/Winged helix DNA-binding domain"/>
    <property type="match status" value="1"/>
</dbReference>
<dbReference type="SUPFAM" id="SSF46785">
    <property type="entry name" value="Winged helix' DNA-binding domain"/>
    <property type="match status" value="1"/>
</dbReference>
<sequence>MAATPRPSDPHAHLGYWLRTVSNAVSHAFARKLDGAGVTVAEWVVLRTLHDLDPVGPSELAARMGMTKGAISKLADRLVGKELLVRAADPGDRRAHRLALTPAGRALVPRLADIAETCLRLQGLLDQPSLRAMLLPRMLTLGASTVGAFLRRQAAFSLDGLAGRIRCPTLVVDCEGDFASQSERLFAALRCEKTLVALDAASGAGGHCGGLGQQVWAGAVFPWIAHTVGWRD</sequence>
<organism evidence="5 6">
    <name type="scientific">Acidisphaera rubrifaciens HS-AP3</name>
    <dbReference type="NCBI Taxonomy" id="1231350"/>
    <lineage>
        <taxon>Bacteria</taxon>
        <taxon>Pseudomonadati</taxon>
        <taxon>Pseudomonadota</taxon>
        <taxon>Alphaproteobacteria</taxon>
        <taxon>Acetobacterales</taxon>
        <taxon>Acetobacteraceae</taxon>
        <taxon>Acidisphaera</taxon>
    </lineage>
</organism>
<dbReference type="RefSeq" id="WP_084623538.1">
    <property type="nucleotide sequence ID" value="NZ_BANB01000372.1"/>
</dbReference>
<accession>A0A0D6P711</accession>
<reference evidence="5 6" key="1">
    <citation type="submission" date="2012-11" db="EMBL/GenBank/DDBJ databases">
        <title>Whole genome sequence of Acidisphaera rubrifaciens HS-AP3.</title>
        <authorList>
            <person name="Azuma Y."/>
            <person name="Higashiura N."/>
            <person name="Hirakawa H."/>
            <person name="Matsushita K."/>
        </authorList>
    </citation>
    <scope>NUCLEOTIDE SEQUENCE [LARGE SCALE GENOMIC DNA]</scope>
    <source>
        <strain evidence="5 6">HS-AP3</strain>
    </source>
</reference>
<dbReference type="OrthoDB" id="9815567at2"/>
<dbReference type="InterPro" id="IPR029058">
    <property type="entry name" value="AB_hydrolase_fold"/>
</dbReference>